<feature type="domain" description="Globin-sensor" evidence="1">
    <location>
        <begin position="23"/>
        <end position="193"/>
    </location>
</feature>
<dbReference type="InterPro" id="IPR044398">
    <property type="entry name" value="Globin-sensor_dom"/>
</dbReference>
<evidence type="ECO:0000313" key="3">
    <source>
        <dbReference type="Proteomes" id="UP001170379"/>
    </source>
</evidence>
<keyword evidence="3" id="KW-1185">Reference proteome</keyword>
<sequence length="195" mass="21823">MSETIPGYTYDSPDLAPSPVTLDDLRNLQTTLLWSDADTEALRRAGEILIPQTDAILDVWYGFVGSTPHLVATFVGEGGQPDGEYLDRVRARFGQWIADLTTRDFDEHWLAYQNEIARRHHPTGKNETDGVKSPSTHVPLRDLIGFVVPLTVTIRDFLAKGESDAGRLDALYHAWFKAVTLTAALWARPYAPDTW</sequence>
<organism evidence="2 3">
    <name type="scientific">Gulosibacter molinativorax</name>
    <dbReference type="NCBI Taxonomy" id="256821"/>
    <lineage>
        <taxon>Bacteria</taxon>
        <taxon>Bacillati</taxon>
        <taxon>Actinomycetota</taxon>
        <taxon>Actinomycetes</taxon>
        <taxon>Micrococcales</taxon>
        <taxon>Microbacteriaceae</taxon>
        <taxon>Gulosibacter</taxon>
    </lineage>
</organism>
<dbReference type="EMBL" id="PXVD01000009">
    <property type="protein sequence ID" value="MDJ1371029.1"/>
    <property type="molecule type" value="Genomic_DNA"/>
</dbReference>
<evidence type="ECO:0000259" key="1">
    <source>
        <dbReference type="Pfam" id="PF11563"/>
    </source>
</evidence>
<reference evidence="2" key="2">
    <citation type="journal article" date="2022" name="Sci. Rep.">
        <title>In silico prediction of the enzymes involved in the degradation of the herbicide molinate by Gulosibacter molinativorax ON4T.</title>
        <authorList>
            <person name="Lopes A.R."/>
            <person name="Bunin E."/>
            <person name="Viana A.T."/>
            <person name="Froufe H."/>
            <person name="Munoz-Merida A."/>
            <person name="Pinho D."/>
            <person name="Figueiredo J."/>
            <person name="Barroso C."/>
            <person name="Vaz-Moreira I."/>
            <person name="Bellanger X."/>
            <person name="Egas C."/>
            <person name="Nunes O.C."/>
        </authorList>
    </citation>
    <scope>NUCLEOTIDE SEQUENCE</scope>
    <source>
        <strain evidence="2">ON4</strain>
    </source>
</reference>
<dbReference type="Proteomes" id="UP001170379">
    <property type="component" value="Unassembled WGS sequence"/>
</dbReference>
<dbReference type="InterPro" id="IPR009050">
    <property type="entry name" value="Globin-like_sf"/>
</dbReference>
<gene>
    <name evidence="2" type="ORF">C7K25_06575</name>
</gene>
<proteinExistence type="predicted"/>
<dbReference type="Pfam" id="PF11563">
    <property type="entry name" value="Protoglobin"/>
    <property type="match status" value="1"/>
</dbReference>
<dbReference type="SUPFAM" id="SSF46458">
    <property type="entry name" value="Globin-like"/>
    <property type="match status" value="1"/>
</dbReference>
<name>A0ABT7C769_9MICO</name>
<accession>A0ABT7C769</accession>
<reference evidence="2" key="1">
    <citation type="submission" date="2018-03" db="EMBL/GenBank/DDBJ databases">
        <authorList>
            <person name="Nunes O.C."/>
            <person name="Lopes A.R."/>
            <person name="Froufe H."/>
            <person name="Munoz-Merida A."/>
            <person name="Barroso C."/>
            <person name="Egas C."/>
        </authorList>
    </citation>
    <scope>NUCLEOTIDE SEQUENCE</scope>
    <source>
        <strain evidence="2">ON4</strain>
    </source>
</reference>
<dbReference type="InterPro" id="IPR012102">
    <property type="entry name" value="Protoglobin"/>
</dbReference>
<comment type="caution">
    <text evidence="2">The sequence shown here is derived from an EMBL/GenBank/DDBJ whole genome shotgun (WGS) entry which is preliminary data.</text>
</comment>
<dbReference type="RefSeq" id="WP_026936597.1">
    <property type="nucleotide sequence ID" value="NZ_CP028426.1"/>
</dbReference>
<dbReference type="Gene3D" id="1.10.490.10">
    <property type="entry name" value="Globins"/>
    <property type="match status" value="1"/>
</dbReference>
<protein>
    <submittedName>
        <fullName evidence="2">Protogloblin ApPgb</fullName>
    </submittedName>
</protein>
<dbReference type="InterPro" id="IPR012292">
    <property type="entry name" value="Globin/Proto"/>
</dbReference>
<evidence type="ECO:0000313" key="2">
    <source>
        <dbReference type="EMBL" id="MDJ1371029.1"/>
    </source>
</evidence>
<dbReference type="CDD" id="cd12124">
    <property type="entry name" value="Pgbs"/>
    <property type="match status" value="1"/>
</dbReference>